<evidence type="ECO:0000313" key="10">
    <source>
        <dbReference type="Proteomes" id="UP001165090"/>
    </source>
</evidence>
<sequence>MGEDEPCRLAPEEAPPGLKLATFSGACFWCLELGYQRVPGVITTSAGYTGGSDPAPNYLSVADGHTGHAEAVQCIYDPNECTYDQLLDTLFEVVDPTVCNFHDGKQYRTGIYFHDEEQQQAAAARIVALNDQLKAGTAPSHW</sequence>
<evidence type="ECO:0000256" key="1">
    <source>
        <dbReference type="ARBA" id="ARBA00005591"/>
    </source>
</evidence>
<comment type="caution">
    <text evidence="9">The sequence shown here is derived from an EMBL/GenBank/DDBJ whole genome shotgun (WGS) entry which is preliminary data.</text>
</comment>
<accession>A0ABQ5SF44</accession>
<keyword evidence="10" id="KW-1185">Reference proteome</keyword>
<dbReference type="InterPro" id="IPR050162">
    <property type="entry name" value="MsrA_MetSO_reductase"/>
</dbReference>
<evidence type="ECO:0000259" key="8">
    <source>
        <dbReference type="Pfam" id="PF01625"/>
    </source>
</evidence>
<dbReference type="EC" id="1.8.4.11" evidence="2"/>
<dbReference type="Gene3D" id="3.30.1060.10">
    <property type="entry name" value="Peptide methionine sulphoxide reductase MsrA"/>
    <property type="match status" value="1"/>
</dbReference>
<proteinExistence type="inferred from homology"/>
<dbReference type="NCBIfam" id="TIGR00401">
    <property type="entry name" value="msrA"/>
    <property type="match status" value="1"/>
</dbReference>
<comment type="similarity">
    <text evidence="1">Belongs to the MsrA Met sulfoxide reductase family.</text>
</comment>
<dbReference type="Proteomes" id="UP001165090">
    <property type="component" value="Unassembled WGS sequence"/>
</dbReference>
<gene>
    <name evidence="9" type="ORF">VaNZ11_012785</name>
</gene>
<reference evidence="9 10" key="1">
    <citation type="journal article" date="2023" name="IScience">
        <title>Expanded male sex-determining region conserved during the evolution of homothallism in the green alga Volvox.</title>
        <authorList>
            <person name="Yamamoto K."/>
            <person name="Matsuzaki R."/>
            <person name="Mahakham W."/>
            <person name="Heman W."/>
            <person name="Sekimoto H."/>
            <person name="Kawachi M."/>
            <person name="Minakuchi Y."/>
            <person name="Toyoda A."/>
            <person name="Nozaki H."/>
        </authorList>
    </citation>
    <scope>NUCLEOTIDE SEQUENCE [LARGE SCALE GENOMIC DNA]</scope>
    <source>
        <strain evidence="9 10">NIES-4468</strain>
    </source>
</reference>
<evidence type="ECO:0000256" key="7">
    <source>
        <dbReference type="ARBA" id="ARBA00048782"/>
    </source>
</evidence>
<dbReference type="SUPFAM" id="SSF55068">
    <property type="entry name" value="Peptide methionine sulfoxide reductase"/>
    <property type="match status" value="1"/>
</dbReference>
<dbReference type="PANTHER" id="PTHR42799">
    <property type="entry name" value="MITOCHONDRIAL PEPTIDE METHIONINE SULFOXIDE REDUCTASE"/>
    <property type="match status" value="1"/>
</dbReference>
<keyword evidence="3" id="KW-0560">Oxidoreductase</keyword>
<dbReference type="EMBL" id="BSDZ01000079">
    <property type="protein sequence ID" value="GLI68399.1"/>
    <property type="molecule type" value="Genomic_DNA"/>
</dbReference>
<dbReference type="InterPro" id="IPR002569">
    <property type="entry name" value="Met_Sox_Rdtase_MsrA_dom"/>
</dbReference>
<feature type="domain" description="Peptide methionine sulphoxide reductase MsrA" evidence="8">
    <location>
        <begin position="21"/>
        <end position="132"/>
    </location>
</feature>
<evidence type="ECO:0000256" key="3">
    <source>
        <dbReference type="ARBA" id="ARBA00023002"/>
    </source>
</evidence>
<protein>
    <recommendedName>
        <fullName evidence="2">peptide-methionine (S)-S-oxide reductase</fullName>
        <ecNumber evidence="2">1.8.4.11</ecNumber>
    </recommendedName>
    <alternativeName>
        <fullName evidence="5">Peptide-methionine (S)-S-oxide reductase</fullName>
    </alternativeName>
    <alternativeName>
        <fullName evidence="4">Protein-methionine-S-oxide reductase</fullName>
    </alternativeName>
</protein>
<evidence type="ECO:0000256" key="2">
    <source>
        <dbReference type="ARBA" id="ARBA00012502"/>
    </source>
</evidence>
<name>A0ABQ5SF44_9CHLO</name>
<dbReference type="Pfam" id="PF01625">
    <property type="entry name" value="PMSR"/>
    <property type="match status" value="1"/>
</dbReference>
<evidence type="ECO:0000256" key="6">
    <source>
        <dbReference type="ARBA" id="ARBA00047806"/>
    </source>
</evidence>
<organism evidence="9 10">
    <name type="scientific">Volvox africanus</name>
    <dbReference type="NCBI Taxonomy" id="51714"/>
    <lineage>
        <taxon>Eukaryota</taxon>
        <taxon>Viridiplantae</taxon>
        <taxon>Chlorophyta</taxon>
        <taxon>core chlorophytes</taxon>
        <taxon>Chlorophyceae</taxon>
        <taxon>CS clade</taxon>
        <taxon>Chlamydomonadales</taxon>
        <taxon>Volvocaceae</taxon>
        <taxon>Volvox</taxon>
    </lineage>
</organism>
<dbReference type="PANTHER" id="PTHR42799:SF2">
    <property type="entry name" value="MITOCHONDRIAL PEPTIDE METHIONINE SULFOXIDE REDUCTASE"/>
    <property type="match status" value="1"/>
</dbReference>
<comment type="catalytic activity">
    <reaction evidence="7">
        <text>[thioredoxin]-disulfide + L-methionine + H2O = L-methionine (S)-S-oxide + [thioredoxin]-dithiol</text>
        <dbReference type="Rhea" id="RHEA:19993"/>
        <dbReference type="Rhea" id="RHEA-COMP:10698"/>
        <dbReference type="Rhea" id="RHEA-COMP:10700"/>
        <dbReference type="ChEBI" id="CHEBI:15377"/>
        <dbReference type="ChEBI" id="CHEBI:29950"/>
        <dbReference type="ChEBI" id="CHEBI:50058"/>
        <dbReference type="ChEBI" id="CHEBI:57844"/>
        <dbReference type="ChEBI" id="CHEBI:58772"/>
        <dbReference type="EC" id="1.8.4.11"/>
    </reaction>
</comment>
<evidence type="ECO:0000256" key="5">
    <source>
        <dbReference type="ARBA" id="ARBA00030643"/>
    </source>
</evidence>
<evidence type="ECO:0000256" key="4">
    <source>
        <dbReference type="ARBA" id="ARBA00030273"/>
    </source>
</evidence>
<comment type="catalytic activity">
    <reaction evidence="6">
        <text>L-methionyl-[protein] + [thioredoxin]-disulfide + H2O = L-methionyl-(S)-S-oxide-[protein] + [thioredoxin]-dithiol</text>
        <dbReference type="Rhea" id="RHEA:14217"/>
        <dbReference type="Rhea" id="RHEA-COMP:10698"/>
        <dbReference type="Rhea" id="RHEA-COMP:10700"/>
        <dbReference type="Rhea" id="RHEA-COMP:12313"/>
        <dbReference type="Rhea" id="RHEA-COMP:12315"/>
        <dbReference type="ChEBI" id="CHEBI:15377"/>
        <dbReference type="ChEBI" id="CHEBI:16044"/>
        <dbReference type="ChEBI" id="CHEBI:29950"/>
        <dbReference type="ChEBI" id="CHEBI:44120"/>
        <dbReference type="ChEBI" id="CHEBI:50058"/>
        <dbReference type="EC" id="1.8.4.11"/>
    </reaction>
</comment>
<evidence type="ECO:0000313" key="9">
    <source>
        <dbReference type="EMBL" id="GLI68399.1"/>
    </source>
</evidence>
<dbReference type="InterPro" id="IPR036509">
    <property type="entry name" value="Met_Sox_Rdtase_MsrA_sf"/>
</dbReference>